<dbReference type="Pfam" id="PF08101">
    <property type="entry name" value="Msb1-Mug8_dom"/>
    <property type="match status" value="1"/>
</dbReference>
<feature type="compositionally biased region" description="Basic and acidic residues" evidence="1">
    <location>
        <begin position="1063"/>
        <end position="1090"/>
    </location>
</feature>
<feature type="compositionally biased region" description="Basic and acidic residues" evidence="1">
    <location>
        <begin position="691"/>
        <end position="700"/>
    </location>
</feature>
<feature type="region of interest" description="Disordered" evidence="1">
    <location>
        <begin position="375"/>
        <end position="412"/>
    </location>
</feature>
<feature type="compositionally biased region" description="Basic and acidic residues" evidence="1">
    <location>
        <begin position="606"/>
        <end position="617"/>
    </location>
</feature>
<feature type="compositionally biased region" description="Basic and acidic residues" evidence="1">
    <location>
        <begin position="868"/>
        <end position="877"/>
    </location>
</feature>
<organism evidence="3 4">
    <name type="scientific">Hortaea werneckii</name>
    <name type="common">Black yeast</name>
    <name type="synonym">Cladosporium werneckii</name>
    <dbReference type="NCBI Taxonomy" id="91943"/>
    <lineage>
        <taxon>Eukaryota</taxon>
        <taxon>Fungi</taxon>
        <taxon>Dikarya</taxon>
        <taxon>Ascomycota</taxon>
        <taxon>Pezizomycotina</taxon>
        <taxon>Dothideomycetes</taxon>
        <taxon>Dothideomycetidae</taxon>
        <taxon>Mycosphaerellales</taxon>
        <taxon>Teratosphaeriaceae</taxon>
        <taxon>Hortaea</taxon>
    </lineage>
</organism>
<evidence type="ECO:0000313" key="4">
    <source>
        <dbReference type="Proteomes" id="UP000269276"/>
    </source>
</evidence>
<proteinExistence type="predicted"/>
<feature type="compositionally biased region" description="Low complexity" evidence="1">
    <location>
        <begin position="816"/>
        <end position="830"/>
    </location>
</feature>
<dbReference type="AlphaFoldDB" id="A0A3M7DRC8"/>
<dbReference type="PANTHER" id="PTHR28093">
    <property type="entry name" value="MORPHOGENESIS-RELATED PROTEIN MSB1"/>
    <property type="match status" value="1"/>
</dbReference>
<dbReference type="PANTHER" id="PTHR28093:SF1">
    <property type="entry name" value="MORPHOGENESIS-RELATED PROTEIN MSB1"/>
    <property type="match status" value="1"/>
</dbReference>
<protein>
    <recommendedName>
        <fullName evidence="2">Meiotically up-regulated protein Msb1/Mug8 domain-containing protein</fullName>
    </recommendedName>
</protein>
<dbReference type="CDD" id="cd04401">
    <property type="entry name" value="RhoGAP_fMSB1"/>
    <property type="match status" value="1"/>
</dbReference>
<dbReference type="InterPro" id="IPR037508">
    <property type="entry name" value="Msb1/Mug8"/>
</dbReference>
<feature type="compositionally biased region" description="Basic and acidic residues" evidence="1">
    <location>
        <begin position="1028"/>
        <end position="1037"/>
    </location>
</feature>
<dbReference type="OrthoDB" id="3362494at2759"/>
<dbReference type="InterPro" id="IPR012965">
    <property type="entry name" value="Msb1/Mug8_dom"/>
</dbReference>
<feature type="compositionally biased region" description="Polar residues" evidence="1">
    <location>
        <begin position="1091"/>
        <end position="1104"/>
    </location>
</feature>
<dbReference type="EMBL" id="QWIP01000294">
    <property type="protein sequence ID" value="RMY66855.1"/>
    <property type="molecule type" value="Genomic_DNA"/>
</dbReference>
<feature type="compositionally biased region" description="Polar residues" evidence="1">
    <location>
        <begin position="879"/>
        <end position="899"/>
    </location>
</feature>
<name>A0A3M7DRC8_HORWE</name>
<reference evidence="3 4" key="1">
    <citation type="journal article" date="2018" name="BMC Genomics">
        <title>Genomic evidence for intraspecific hybridization in a clonal and extremely halotolerant yeast.</title>
        <authorList>
            <person name="Gostincar C."/>
            <person name="Stajich J.E."/>
            <person name="Zupancic J."/>
            <person name="Zalar P."/>
            <person name="Gunde-Cimerman N."/>
        </authorList>
    </citation>
    <scope>NUCLEOTIDE SEQUENCE [LARGE SCALE GENOMIC DNA]</scope>
    <source>
        <strain evidence="3 4">EXF-2682</strain>
    </source>
</reference>
<feature type="compositionally biased region" description="Acidic residues" evidence="1">
    <location>
        <begin position="1108"/>
        <end position="1117"/>
    </location>
</feature>
<feature type="domain" description="Meiotically up-regulated protein Msb1/Mug8" evidence="2">
    <location>
        <begin position="47"/>
        <end position="521"/>
    </location>
</feature>
<evidence type="ECO:0000259" key="2">
    <source>
        <dbReference type="Pfam" id="PF08101"/>
    </source>
</evidence>
<comment type="caution">
    <text evidence="3">The sequence shown here is derived from an EMBL/GenBank/DDBJ whole genome shotgun (WGS) entry which is preliminary data.</text>
</comment>
<evidence type="ECO:0000256" key="1">
    <source>
        <dbReference type="SAM" id="MobiDB-lite"/>
    </source>
</evidence>
<feature type="compositionally biased region" description="Polar residues" evidence="1">
    <location>
        <begin position="670"/>
        <end position="685"/>
    </location>
</feature>
<feature type="compositionally biased region" description="Polar residues" evidence="1">
    <location>
        <begin position="449"/>
        <end position="461"/>
    </location>
</feature>
<sequence length="1145" mass="124543">MPLFSRFKNKGSQPASKAKQAPEIPNGKPPTPQKPKWVTTWTSETLVPEEVQGLVHACTAEMKSRAEALDSPFLLLPFRPDSDAGGARTFIRNFYKANAEGSSQYRGAGLQQELRLAEPVVLCSIIKWCWSRMPGGVVTWPVYEGFQIGEKESKMARHAFDTFIPIGAGSEARKSIIFDFFDLLSAVAAHGKMNGLGGRKLSRLAGWWAFAHADHDKGFEGGYESWAKAADAASHLFFAYLRSLSPEADPSMSVIERIPRSLQALLGSTEYPPETPTLLQRSTPRVVMLVDSVSPGPFALLRRAKHFEYRDRDQVLREFSEFEDPVDALTDECKRVLYEISTINSSQPLSRQGEPKTGQESWSAFQNLGFSDLDERVMSPKSPDSLNGSAGASGQGLRSQPRSRNVDHARPTTPSWADFLSSGFADDDADKAPATLSLPSDKILPPISSRAQTPHTITSDDNLAPGELAAVTNVDLDDAFWWVWMTSLASEEPSNRKAVFGRCALIETSIMNGRWLIMEEQVKGASPDPVEAYEFVPQKKSIFGFTKRGKNKRTKSERPAPEPQPQLERVKSDTPSKSSLAPDQHSKIKAAAAALAHQGPSDDAEPNARRGRIDDTASTKTSSMLTLGMMNEASPAMKWANAYDKNNIRAQYLGSSFAGRGLGPEDRFRTSSINLPGDRTSSVAPESSEPATEKPQERDLPPPPEAEQATGGAVPSGAAPPAPAAVIPETKAPTGLPSSPPAITIQHNDTEDQREVDDASSAEVKPAEPASAMGKETGIDLPQRKQSKVERKPVPRPNNLQDHPAFRQEVPEESAAKAAATSAPKASAETQTPQGSEDPAAVAAQRAMEVQKLKKQGGGGFKKLFGRNKKETPDKPPVENTQQSNQQNNKGLTPPSETNLGRRLSLLRRKSTRASANTSQVAVAQPAPENVPDPVSPVSPLSPESSDRAAQSPDYVSRVNTGTDADARDEFARFDQGPMEDMPASEPVSPPEYKPTDTEYQPADESVSPLEEMPAPAPKHSYNTHMANRIDPERQESDNGAFETPMERPDPVDDTQSEATMEEPQRIEPEKDRWAQIRENAAKRAARASEEQSVQSRPSHQQSMRETDDGETSGEETIESRVARIKARVAELTGGAGEKGAPANT</sequence>
<feature type="compositionally biased region" description="Polar residues" evidence="1">
    <location>
        <begin position="382"/>
        <end position="403"/>
    </location>
</feature>
<gene>
    <name evidence="3" type="ORF">D0863_08166</name>
</gene>
<feature type="compositionally biased region" description="Basic and acidic residues" evidence="1">
    <location>
        <begin position="748"/>
        <end position="757"/>
    </location>
</feature>
<evidence type="ECO:0000313" key="3">
    <source>
        <dbReference type="EMBL" id="RMY66855.1"/>
    </source>
</evidence>
<feature type="region of interest" description="Disordered" evidence="1">
    <location>
        <begin position="431"/>
        <end position="463"/>
    </location>
</feature>
<dbReference type="VEuPathDB" id="FungiDB:BTJ68_00748"/>
<accession>A0A3M7DRC8</accession>
<feature type="compositionally biased region" description="Polar residues" evidence="1">
    <location>
        <begin position="913"/>
        <end position="922"/>
    </location>
</feature>
<dbReference type="Proteomes" id="UP000269276">
    <property type="component" value="Unassembled WGS sequence"/>
</dbReference>
<feature type="region of interest" description="Disordered" evidence="1">
    <location>
        <begin position="544"/>
        <end position="624"/>
    </location>
</feature>
<feature type="region of interest" description="Disordered" evidence="1">
    <location>
        <begin position="656"/>
        <end position="1145"/>
    </location>
</feature>
<feature type="region of interest" description="Disordered" evidence="1">
    <location>
        <begin position="1"/>
        <end position="37"/>
    </location>
</feature>